<dbReference type="EMBL" id="BLQM01000124">
    <property type="protein sequence ID" value="GMH66702.1"/>
    <property type="molecule type" value="Genomic_DNA"/>
</dbReference>
<proteinExistence type="predicted"/>
<protein>
    <recommendedName>
        <fullName evidence="12">FAD-binding FR-type domain-containing protein</fullName>
    </recommendedName>
</protein>
<dbReference type="InterPro" id="IPR013130">
    <property type="entry name" value="Fe3_Rdtase_TM_dom"/>
</dbReference>
<feature type="chain" id="PRO_5040954312" description="FAD-binding FR-type domain-containing protein" evidence="7">
    <location>
        <begin position="22"/>
        <end position="550"/>
    </location>
</feature>
<dbReference type="PANTHER" id="PTHR11972">
    <property type="entry name" value="NADPH OXIDASE"/>
    <property type="match status" value="1"/>
</dbReference>
<feature type="signal peptide" evidence="7">
    <location>
        <begin position="1"/>
        <end position="21"/>
    </location>
</feature>
<keyword evidence="5 6" id="KW-0472">Membrane</keyword>
<evidence type="ECO:0008006" key="12">
    <source>
        <dbReference type="Google" id="ProtNLM"/>
    </source>
</evidence>
<keyword evidence="7" id="KW-0732">Signal</keyword>
<evidence type="ECO:0000256" key="4">
    <source>
        <dbReference type="ARBA" id="ARBA00023002"/>
    </source>
</evidence>
<dbReference type="GO" id="GO:0005886">
    <property type="term" value="C:plasma membrane"/>
    <property type="evidence" value="ECO:0007669"/>
    <property type="project" value="TreeGrafter"/>
</dbReference>
<gene>
    <name evidence="10" type="ORF">TL16_g04486</name>
</gene>
<feature type="transmembrane region" description="Helical" evidence="6">
    <location>
        <begin position="175"/>
        <end position="195"/>
    </location>
</feature>
<feature type="transmembrane region" description="Helical" evidence="6">
    <location>
        <begin position="394"/>
        <end position="417"/>
    </location>
</feature>
<evidence type="ECO:0000256" key="6">
    <source>
        <dbReference type="SAM" id="Phobius"/>
    </source>
</evidence>
<feature type="domain" description="Ferric reductase NAD binding" evidence="9">
    <location>
        <begin position="311"/>
        <end position="534"/>
    </location>
</feature>
<dbReference type="CDD" id="cd06186">
    <property type="entry name" value="NOX_Duox_like_FAD_NADP"/>
    <property type="match status" value="1"/>
</dbReference>
<evidence type="ECO:0000256" key="2">
    <source>
        <dbReference type="ARBA" id="ARBA00022692"/>
    </source>
</evidence>
<dbReference type="Gene3D" id="3.40.50.80">
    <property type="entry name" value="Nucleotide-binding domain of ferredoxin-NADP reductase (FNR) module"/>
    <property type="match status" value="2"/>
</dbReference>
<organism evidence="10 11">
    <name type="scientific">Triparma laevis f. inornata</name>
    <dbReference type="NCBI Taxonomy" id="1714386"/>
    <lineage>
        <taxon>Eukaryota</taxon>
        <taxon>Sar</taxon>
        <taxon>Stramenopiles</taxon>
        <taxon>Ochrophyta</taxon>
        <taxon>Bolidophyceae</taxon>
        <taxon>Parmales</taxon>
        <taxon>Triparmaceae</taxon>
        <taxon>Triparma</taxon>
    </lineage>
</organism>
<feature type="transmembrane region" description="Helical" evidence="6">
    <location>
        <begin position="91"/>
        <end position="112"/>
    </location>
</feature>
<evidence type="ECO:0000313" key="10">
    <source>
        <dbReference type="EMBL" id="GMH66702.1"/>
    </source>
</evidence>
<feature type="domain" description="Ferric oxidoreductase" evidence="8">
    <location>
        <begin position="51"/>
        <end position="181"/>
    </location>
</feature>
<sequence length="550" mass="59167">MLNIGPVLLWVSAAFISLSLGGCPDTEGYGCDKNKVTVSFLAAVGLVSCRLARLDMGVSLLLSARGDAAWLLGATKGWISFPEGVPMHRLAGWWCLAHTMLHGVTYLVLYFVEGGRHDVLLNCMPMSSNGDMNRLGLVNFYGVIGCAVVIPFAAYGLPWVRELWYHQFQFFHLPLSLMFVVSSALHDLPILFFALPGLANWYNCKASATWSADAEVRLLPGTSGPWLEFSIECSEEKARGQWISVRVIPLGKELHPFSVAYSTDKKLVMLVSSSAGNWSEELLKLANAESRFKVDVEGPFLAGRGSSTASLLLAGGTGLAGFLPGLNAAASASSGRHCHLVWCVRSEADYLALASKIPETVEVSVYVTQSTLPSAVRGLRVDKRTAAAVSEYRFIGPSSLLSIAMILVGFSICHLGLDDGMLLLDKAANQTVAGFTIMNRIGPVILILGCVVGVHTFKRLLWRKKVIKEENIVEETSTLLESIESSGHFRHAIFSGRPDLKDLVREAAAGGSSGGLTVAACGPTSFLEAARKAAEAAAADVMFVGNEPRW</sequence>
<dbReference type="Proteomes" id="UP001162640">
    <property type="component" value="Unassembled WGS sequence"/>
</dbReference>
<evidence type="ECO:0000259" key="8">
    <source>
        <dbReference type="Pfam" id="PF01794"/>
    </source>
</evidence>
<reference evidence="11" key="1">
    <citation type="journal article" date="2023" name="Commun. Biol.">
        <title>Genome analysis of Parmales, the sister group of diatoms, reveals the evolutionary specialization of diatoms from phago-mixotrophs to photoautotrophs.</title>
        <authorList>
            <person name="Ban H."/>
            <person name="Sato S."/>
            <person name="Yoshikawa S."/>
            <person name="Yamada K."/>
            <person name="Nakamura Y."/>
            <person name="Ichinomiya M."/>
            <person name="Sato N."/>
            <person name="Blanc-Mathieu R."/>
            <person name="Endo H."/>
            <person name="Kuwata A."/>
            <person name="Ogata H."/>
        </authorList>
    </citation>
    <scope>NUCLEOTIDE SEQUENCE [LARGE SCALE GENOMIC DNA]</scope>
</reference>
<evidence type="ECO:0000259" key="9">
    <source>
        <dbReference type="Pfam" id="PF08030"/>
    </source>
</evidence>
<evidence type="ECO:0000256" key="5">
    <source>
        <dbReference type="ARBA" id="ARBA00023136"/>
    </source>
</evidence>
<dbReference type="Pfam" id="PF08030">
    <property type="entry name" value="NAD_binding_6"/>
    <property type="match status" value="1"/>
</dbReference>
<comment type="subcellular location">
    <subcellularLocation>
        <location evidence="1">Membrane</location>
        <topology evidence="1">Multi-pass membrane protein</topology>
    </subcellularLocation>
</comment>
<evidence type="ECO:0000313" key="11">
    <source>
        <dbReference type="Proteomes" id="UP001162640"/>
    </source>
</evidence>
<dbReference type="InterPro" id="IPR039261">
    <property type="entry name" value="FNR_nucleotide-bd"/>
</dbReference>
<keyword evidence="4" id="KW-0560">Oxidoreductase</keyword>
<name>A0A9W7A6J7_9STRA</name>
<evidence type="ECO:0000256" key="1">
    <source>
        <dbReference type="ARBA" id="ARBA00004141"/>
    </source>
</evidence>
<dbReference type="PANTHER" id="PTHR11972:SF69">
    <property type="entry name" value="FERRIC REDUCTION OXIDASE 6-RELATED"/>
    <property type="match status" value="1"/>
</dbReference>
<dbReference type="AlphaFoldDB" id="A0A9W7A6J7"/>
<feature type="transmembrane region" description="Helical" evidence="6">
    <location>
        <begin position="133"/>
        <end position="155"/>
    </location>
</feature>
<dbReference type="GO" id="GO:0016491">
    <property type="term" value="F:oxidoreductase activity"/>
    <property type="evidence" value="ECO:0007669"/>
    <property type="project" value="UniProtKB-KW"/>
</dbReference>
<dbReference type="Pfam" id="PF01794">
    <property type="entry name" value="Ferric_reduct"/>
    <property type="match status" value="1"/>
</dbReference>
<accession>A0A9W7A6J7</accession>
<comment type="caution">
    <text evidence="10">The sequence shown here is derived from an EMBL/GenBank/DDBJ whole genome shotgun (WGS) entry which is preliminary data.</text>
</comment>
<keyword evidence="3 6" id="KW-1133">Transmembrane helix</keyword>
<dbReference type="SUPFAM" id="SSF52343">
    <property type="entry name" value="Ferredoxin reductase-like, C-terminal NADP-linked domain"/>
    <property type="match status" value="1"/>
</dbReference>
<dbReference type="InterPro" id="IPR013121">
    <property type="entry name" value="Fe_red_NAD-bd_6"/>
</dbReference>
<evidence type="ECO:0000256" key="3">
    <source>
        <dbReference type="ARBA" id="ARBA00022989"/>
    </source>
</evidence>
<dbReference type="InterPro" id="IPR050369">
    <property type="entry name" value="RBOH/FRE"/>
</dbReference>
<keyword evidence="2 6" id="KW-0812">Transmembrane</keyword>
<evidence type="ECO:0000256" key="7">
    <source>
        <dbReference type="SAM" id="SignalP"/>
    </source>
</evidence>
<feature type="transmembrane region" description="Helical" evidence="6">
    <location>
        <begin position="437"/>
        <end position="457"/>
    </location>
</feature>